<name>A0A2A2KKL9_9BILA</name>
<evidence type="ECO:0000256" key="2">
    <source>
        <dbReference type="SAM" id="SignalP"/>
    </source>
</evidence>
<keyword evidence="5" id="KW-1185">Reference proteome</keyword>
<reference evidence="4 5" key="1">
    <citation type="journal article" date="2017" name="Curr. Biol.">
        <title>Genome architecture and evolution of a unichromosomal asexual nematode.</title>
        <authorList>
            <person name="Fradin H."/>
            <person name="Zegar C."/>
            <person name="Gutwein M."/>
            <person name="Lucas J."/>
            <person name="Kovtun M."/>
            <person name="Corcoran D."/>
            <person name="Baugh L.R."/>
            <person name="Kiontke K."/>
            <person name="Gunsalus K."/>
            <person name="Fitch D.H."/>
            <person name="Piano F."/>
        </authorList>
    </citation>
    <scope>NUCLEOTIDE SEQUENCE [LARGE SCALE GENOMIC DNA]</scope>
    <source>
        <strain evidence="4">PF1309</strain>
    </source>
</reference>
<evidence type="ECO:0000313" key="4">
    <source>
        <dbReference type="EMBL" id="PAV74420.1"/>
    </source>
</evidence>
<gene>
    <name evidence="4" type="ORF">WR25_02421</name>
</gene>
<evidence type="ECO:0000259" key="3">
    <source>
        <dbReference type="Pfam" id="PF20412"/>
    </source>
</evidence>
<comment type="caution">
    <text evidence="4">The sequence shown here is derived from an EMBL/GenBank/DDBJ whole genome shotgun (WGS) entry which is preliminary data.</text>
</comment>
<dbReference type="Proteomes" id="UP000218231">
    <property type="component" value="Unassembled WGS sequence"/>
</dbReference>
<dbReference type="GO" id="GO:0005096">
    <property type="term" value="F:GTPase activator activity"/>
    <property type="evidence" value="ECO:0007669"/>
    <property type="project" value="InterPro"/>
</dbReference>
<dbReference type="InterPro" id="IPR046859">
    <property type="entry name" value="RGPA/RALGAPB_N"/>
</dbReference>
<feature type="chain" id="PRO_5012991242" description="Ral GTPase-activating protein subunit alpha/beta N-terminal domain-containing protein" evidence="2">
    <location>
        <begin position="27"/>
        <end position="641"/>
    </location>
</feature>
<feature type="compositionally biased region" description="Basic and acidic residues" evidence="1">
    <location>
        <begin position="563"/>
        <end position="586"/>
    </location>
</feature>
<protein>
    <recommendedName>
        <fullName evidence="3">Ral GTPase-activating protein subunit alpha/beta N-terminal domain-containing protein</fullName>
    </recommendedName>
</protein>
<sequence>MPPRKLGRLLYEALFCCLCLLPIAISQLDSLRALERTGRPAIDKTPSVIREEINENEEENNNWQSGSQETGQKKRQIWRQQRKKLQASLTMHDEWPMLEFADLNTTVLDLFPSETSSSVTSAIVSDLANSIGQSTRNTKLTTDEQLRWCMQALNHALTLSFDNNDFNAVRSSVRVYLHWLGALSELPDRTIPSPLLDSPEKYFRNIIDSMRSVFLRRGDEIWHKHGHGSANEAAKGLAIERQATQIELVLDAVRQLAITAARKYQDEVWTRVLSFLLNSSDLLLSEPTSPEELGIRAGRHVIDVLFDLWFRAVHNEQIPSLSYWKTLSTLCKRWRHNTIVIESWACKLLAMTVLVCRKMYGDDYLRIEINDDSIEDFARLPMPEEEGEVPLLYQSWFNLLHLFGSPAEILSHDPKENRPLNGDRRLSSMSADYRTSTMTLSTSFFLSVRALQKMIDLFYGDNRVDVECRETRELLMKARAIGGANEDISFAKVGFFYFRILFFPNFLFGKDKKVHKYHKKSRKIFFFSKFRSFQSSEVFSPEEGALTSSVHRSSFHSNLSSGKDSRHQSETNKRSVKTRQSDRSGGRSDLSSQASPSQGAYSNSDYAQHDSNRYNGRTQVESASNGTSTLISSSAATGTLI</sequence>
<feature type="signal peptide" evidence="2">
    <location>
        <begin position="1"/>
        <end position="26"/>
    </location>
</feature>
<evidence type="ECO:0000256" key="1">
    <source>
        <dbReference type="SAM" id="MobiDB-lite"/>
    </source>
</evidence>
<feature type="region of interest" description="Disordered" evidence="1">
    <location>
        <begin position="556"/>
        <end position="641"/>
    </location>
</feature>
<dbReference type="Pfam" id="PF20412">
    <property type="entry name" value="RALGAPB_N"/>
    <property type="match status" value="1"/>
</dbReference>
<feature type="compositionally biased region" description="Polar residues" evidence="1">
    <location>
        <begin position="613"/>
        <end position="641"/>
    </location>
</feature>
<feature type="region of interest" description="Disordered" evidence="1">
    <location>
        <begin position="53"/>
        <end position="77"/>
    </location>
</feature>
<dbReference type="InterPro" id="IPR039930">
    <property type="entry name" value="RALGAPB"/>
</dbReference>
<dbReference type="OrthoDB" id="10009983at2759"/>
<proteinExistence type="predicted"/>
<dbReference type="STRING" id="2018661.A0A2A2KKL9"/>
<keyword evidence="2" id="KW-0732">Signal</keyword>
<accession>A0A2A2KKL9</accession>
<feature type="domain" description="Ral GTPase-activating protein subunit alpha/beta N-terminal" evidence="3">
    <location>
        <begin position="239"/>
        <end position="361"/>
    </location>
</feature>
<feature type="compositionally biased region" description="Polar residues" evidence="1">
    <location>
        <begin position="594"/>
        <end position="606"/>
    </location>
</feature>
<dbReference type="PANTHER" id="PTHR21344">
    <property type="entry name" value="RAL GTPASE-ACTIVATING PROTEIN SUBUNIT BETA"/>
    <property type="match status" value="1"/>
</dbReference>
<dbReference type="AlphaFoldDB" id="A0A2A2KKL9"/>
<dbReference type="PANTHER" id="PTHR21344:SF1">
    <property type="entry name" value="RAL GTPASE-ACTIVATING PROTEIN SUBUNIT BETA"/>
    <property type="match status" value="1"/>
</dbReference>
<evidence type="ECO:0000313" key="5">
    <source>
        <dbReference type="Proteomes" id="UP000218231"/>
    </source>
</evidence>
<organism evidence="4 5">
    <name type="scientific">Diploscapter pachys</name>
    <dbReference type="NCBI Taxonomy" id="2018661"/>
    <lineage>
        <taxon>Eukaryota</taxon>
        <taxon>Metazoa</taxon>
        <taxon>Ecdysozoa</taxon>
        <taxon>Nematoda</taxon>
        <taxon>Chromadorea</taxon>
        <taxon>Rhabditida</taxon>
        <taxon>Rhabditina</taxon>
        <taxon>Rhabditomorpha</taxon>
        <taxon>Rhabditoidea</taxon>
        <taxon>Rhabditidae</taxon>
        <taxon>Diploscapter</taxon>
    </lineage>
</organism>
<dbReference type="EMBL" id="LIAE01008330">
    <property type="protein sequence ID" value="PAV74420.1"/>
    <property type="molecule type" value="Genomic_DNA"/>
</dbReference>